<evidence type="ECO:0000256" key="2">
    <source>
        <dbReference type="ARBA" id="ARBA00022553"/>
    </source>
</evidence>
<sequence>MPTELSAGVLEERLAGMFAELLGLSEVGPEDDFFALGGHSLTAGRLIGRIRSELDVELSLLDFFDGPTVRELSVLLCAQRQPSD</sequence>
<evidence type="ECO:0000259" key="3">
    <source>
        <dbReference type="PROSITE" id="PS50075"/>
    </source>
</evidence>
<organism evidence="4 5">
    <name type="scientific">Sphaerimonospora cavernae</name>
    <dbReference type="NCBI Taxonomy" id="1740611"/>
    <lineage>
        <taxon>Bacteria</taxon>
        <taxon>Bacillati</taxon>
        <taxon>Actinomycetota</taxon>
        <taxon>Actinomycetes</taxon>
        <taxon>Streptosporangiales</taxon>
        <taxon>Streptosporangiaceae</taxon>
        <taxon>Sphaerimonospora</taxon>
    </lineage>
</organism>
<protein>
    <submittedName>
        <fullName evidence="4">Phosphopantetheine-binding protein</fullName>
    </submittedName>
</protein>
<dbReference type="RefSeq" id="WP_394299680.1">
    <property type="nucleotide sequence ID" value="NZ_JBHMQT010000004.1"/>
</dbReference>
<accession>A0ABV6TZ12</accession>
<dbReference type="Proteomes" id="UP001589870">
    <property type="component" value="Unassembled WGS sequence"/>
</dbReference>
<dbReference type="InterPro" id="IPR029058">
    <property type="entry name" value="AB_hydrolase_fold"/>
</dbReference>
<dbReference type="InterPro" id="IPR036736">
    <property type="entry name" value="ACP-like_sf"/>
</dbReference>
<keyword evidence="2" id="KW-0597">Phosphoprotein</keyword>
<dbReference type="PANTHER" id="PTHR45527:SF1">
    <property type="entry name" value="FATTY ACID SYNTHASE"/>
    <property type="match status" value="1"/>
</dbReference>
<dbReference type="PROSITE" id="PS50075">
    <property type="entry name" value="CARRIER"/>
    <property type="match status" value="1"/>
</dbReference>
<dbReference type="EMBL" id="JBHMQT010000004">
    <property type="protein sequence ID" value="MFC0861435.1"/>
    <property type="molecule type" value="Genomic_DNA"/>
</dbReference>
<dbReference type="PANTHER" id="PTHR45527">
    <property type="entry name" value="NONRIBOSOMAL PEPTIDE SYNTHETASE"/>
    <property type="match status" value="1"/>
</dbReference>
<dbReference type="Gene3D" id="3.40.50.1820">
    <property type="entry name" value="alpha/beta hydrolase"/>
    <property type="match status" value="1"/>
</dbReference>
<gene>
    <name evidence="4" type="ORF">ACFHYQ_03900</name>
</gene>
<feature type="domain" description="Carrier" evidence="3">
    <location>
        <begin position="5"/>
        <end position="80"/>
    </location>
</feature>
<name>A0ABV6TZ12_9ACTN</name>
<reference evidence="4 5" key="1">
    <citation type="submission" date="2024-09" db="EMBL/GenBank/DDBJ databases">
        <authorList>
            <person name="Sun Q."/>
            <person name="Mori K."/>
        </authorList>
    </citation>
    <scope>NUCLEOTIDE SEQUENCE [LARGE SCALE GENOMIC DNA]</scope>
    <source>
        <strain evidence="4 5">TBRC 1851</strain>
    </source>
</reference>
<evidence type="ECO:0000313" key="4">
    <source>
        <dbReference type="EMBL" id="MFC0861435.1"/>
    </source>
</evidence>
<dbReference type="InterPro" id="IPR020806">
    <property type="entry name" value="PKS_PP-bd"/>
</dbReference>
<comment type="caution">
    <text evidence="4">The sequence shown here is derived from an EMBL/GenBank/DDBJ whole genome shotgun (WGS) entry which is preliminary data.</text>
</comment>
<keyword evidence="5" id="KW-1185">Reference proteome</keyword>
<dbReference type="SUPFAM" id="SSF47336">
    <property type="entry name" value="ACP-like"/>
    <property type="match status" value="1"/>
</dbReference>
<evidence type="ECO:0000256" key="1">
    <source>
        <dbReference type="ARBA" id="ARBA00022450"/>
    </source>
</evidence>
<dbReference type="SMART" id="SM00823">
    <property type="entry name" value="PKS_PP"/>
    <property type="match status" value="1"/>
</dbReference>
<dbReference type="InterPro" id="IPR009081">
    <property type="entry name" value="PP-bd_ACP"/>
</dbReference>
<keyword evidence="1" id="KW-0596">Phosphopantetheine</keyword>
<proteinExistence type="predicted"/>
<dbReference type="Pfam" id="PF00550">
    <property type="entry name" value="PP-binding"/>
    <property type="match status" value="1"/>
</dbReference>
<evidence type="ECO:0000313" key="5">
    <source>
        <dbReference type="Proteomes" id="UP001589870"/>
    </source>
</evidence>